<name>A0A0F9IJ03_9ZZZZ</name>
<evidence type="ECO:0000256" key="1">
    <source>
        <dbReference type="ARBA" id="ARBA00022741"/>
    </source>
</evidence>
<evidence type="ECO:0000256" key="3">
    <source>
        <dbReference type="SAM" id="MobiDB-lite"/>
    </source>
</evidence>
<dbReference type="SUPFAM" id="SSF100920">
    <property type="entry name" value="Heat shock protein 70kD (HSP70), peptide-binding domain"/>
    <property type="match status" value="1"/>
</dbReference>
<keyword evidence="1" id="KW-0547">Nucleotide-binding</keyword>
<dbReference type="FunFam" id="1.20.1270.10:FF:000001">
    <property type="entry name" value="Molecular chaperone DnaK"/>
    <property type="match status" value="1"/>
</dbReference>
<dbReference type="Gene3D" id="2.60.34.10">
    <property type="entry name" value="Substrate Binding Domain Of DNAk, Chain A, domain 1"/>
    <property type="match status" value="1"/>
</dbReference>
<dbReference type="GO" id="GO:0005524">
    <property type="term" value="F:ATP binding"/>
    <property type="evidence" value="ECO:0007669"/>
    <property type="project" value="UniProtKB-KW"/>
</dbReference>
<feature type="compositionally biased region" description="Acidic residues" evidence="3">
    <location>
        <begin position="197"/>
        <end position="208"/>
    </location>
</feature>
<feature type="non-terminal residue" evidence="4">
    <location>
        <position position="1"/>
    </location>
</feature>
<dbReference type="EMBL" id="LAZR01019098">
    <property type="protein sequence ID" value="KKL93785.1"/>
    <property type="molecule type" value="Genomic_DNA"/>
</dbReference>
<protein>
    <recommendedName>
        <fullName evidence="5">Molecular chaperone DnaK</fullName>
    </recommendedName>
</protein>
<evidence type="ECO:0008006" key="5">
    <source>
        <dbReference type="Google" id="ProtNLM"/>
    </source>
</evidence>
<proteinExistence type="predicted"/>
<dbReference type="InterPro" id="IPR029047">
    <property type="entry name" value="HSP70_peptide-bd_sf"/>
</dbReference>
<dbReference type="SUPFAM" id="SSF100934">
    <property type="entry name" value="Heat shock protein 70kD (HSP70), C-terminal subdomain"/>
    <property type="match status" value="1"/>
</dbReference>
<dbReference type="InterPro" id="IPR029048">
    <property type="entry name" value="HSP70_C_sf"/>
</dbReference>
<feature type="region of interest" description="Disordered" evidence="3">
    <location>
        <begin position="168"/>
        <end position="214"/>
    </location>
</feature>
<gene>
    <name evidence="4" type="ORF">LCGC14_1871250</name>
</gene>
<dbReference type="Gene3D" id="1.20.1270.10">
    <property type="match status" value="1"/>
</dbReference>
<keyword evidence="2" id="KW-0067">ATP-binding</keyword>
<organism evidence="4">
    <name type="scientific">marine sediment metagenome</name>
    <dbReference type="NCBI Taxonomy" id="412755"/>
    <lineage>
        <taxon>unclassified sequences</taxon>
        <taxon>metagenomes</taxon>
        <taxon>ecological metagenomes</taxon>
    </lineage>
</organism>
<reference evidence="4" key="1">
    <citation type="journal article" date="2015" name="Nature">
        <title>Complex archaea that bridge the gap between prokaryotes and eukaryotes.</title>
        <authorList>
            <person name="Spang A."/>
            <person name="Saw J.H."/>
            <person name="Jorgensen S.L."/>
            <person name="Zaremba-Niedzwiedzka K."/>
            <person name="Martijn J."/>
            <person name="Lind A.E."/>
            <person name="van Eijk R."/>
            <person name="Schleper C."/>
            <person name="Guy L."/>
            <person name="Ettema T.J."/>
        </authorList>
    </citation>
    <scope>NUCLEOTIDE SEQUENCE</scope>
</reference>
<dbReference type="InterPro" id="IPR013126">
    <property type="entry name" value="Hsp_70_fam"/>
</dbReference>
<accession>A0A0F9IJ03</accession>
<evidence type="ECO:0000313" key="4">
    <source>
        <dbReference type="EMBL" id="KKL93785.1"/>
    </source>
</evidence>
<feature type="compositionally biased region" description="Gly residues" evidence="3">
    <location>
        <begin position="180"/>
        <end position="194"/>
    </location>
</feature>
<sequence>TIKVHQGEREMASDNKLLGNFELVGIPPAPRGVPQVEVSFDIDANGILHVSAKDLGTGKEQSIRITASSGLSEEEVNNMTKEAESHATEDIKKKELAMARNEADTLAYSVEKSLSDYGDKLTPEEKTDIEATLETVKRVKESSNEASEIKEAVVKLTNASHKIAEHVYKAAQEQQAAGAAPGGGQGEAPSGDGGAQADEDVVEAEFEDVDKKDE</sequence>
<dbReference type="AlphaFoldDB" id="A0A0F9IJ03"/>
<comment type="caution">
    <text evidence="4">The sequence shown here is derived from an EMBL/GenBank/DDBJ whole genome shotgun (WGS) entry which is preliminary data.</text>
</comment>
<dbReference type="GO" id="GO:0140662">
    <property type="term" value="F:ATP-dependent protein folding chaperone"/>
    <property type="evidence" value="ECO:0007669"/>
    <property type="project" value="InterPro"/>
</dbReference>
<feature type="compositionally biased region" description="Low complexity" evidence="3">
    <location>
        <begin position="170"/>
        <end position="179"/>
    </location>
</feature>
<evidence type="ECO:0000256" key="2">
    <source>
        <dbReference type="ARBA" id="ARBA00022840"/>
    </source>
</evidence>
<dbReference type="Pfam" id="PF00012">
    <property type="entry name" value="HSP70"/>
    <property type="match status" value="1"/>
</dbReference>
<dbReference type="PANTHER" id="PTHR19375">
    <property type="entry name" value="HEAT SHOCK PROTEIN 70KDA"/>
    <property type="match status" value="1"/>
</dbReference>